<dbReference type="Gene3D" id="3.20.20.140">
    <property type="entry name" value="Metal-dependent hydrolases"/>
    <property type="match status" value="1"/>
</dbReference>
<organism evidence="3 4">
    <name type="scientific">Babjeviella inositovora NRRL Y-12698</name>
    <dbReference type="NCBI Taxonomy" id="984486"/>
    <lineage>
        <taxon>Eukaryota</taxon>
        <taxon>Fungi</taxon>
        <taxon>Dikarya</taxon>
        <taxon>Ascomycota</taxon>
        <taxon>Saccharomycotina</taxon>
        <taxon>Pichiomycetes</taxon>
        <taxon>Serinales incertae sedis</taxon>
        <taxon>Babjeviella</taxon>
    </lineage>
</organism>
<gene>
    <name evidence="3" type="ORF">BABINDRAFT_159926</name>
</gene>
<evidence type="ECO:0000259" key="2">
    <source>
        <dbReference type="Pfam" id="PF04909"/>
    </source>
</evidence>
<dbReference type="RefSeq" id="XP_018986992.1">
    <property type="nucleotide sequence ID" value="XM_019127958.1"/>
</dbReference>
<dbReference type="Pfam" id="PF04909">
    <property type="entry name" value="Amidohydro_2"/>
    <property type="match status" value="1"/>
</dbReference>
<dbReference type="GO" id="GO:0016787">
    <property type="term" value="F:hydrolase activity"/>
    <property type="evidence" value="ECO:0007669"/>
    <property type="project" value="InterPro"/>
</dbReference>
<dbReference type="GeneID" id="30145811"/>
<dbReference type="InterPro" id="IPR032466">
    <property type="entry name" value="Metal_Hydrolase"/>
</dbReference>
<proteinExistence type="inferred from homology"/>
<dbReference type="AlphaFoldDB" id="A0A1E3QVL7"/>
<dbReference type="PANTHER" id="PTHR43569:SF2">
    <property type="entry name" value="AMIDOHYDROLASE-RELATED DOMAIN-CONTAINING PROTEIN"/>
    <property type="match status" value="1"/>
</dbReference>
<comment type="similarity">
    <text evidence="1">Belongs to the metallo-dependent hydrolases superfamily.</text>
</comment>
<keyword evidence="4" id="KW-1185">Reference proteome</keyword>
<evidence type="ECO:0000256" key="1">
    <source>
        <dbReference type="ARBA" id="ARBA00038310"/>
    </source>
</evidence>
<dbReference type="EMBL" id="KV454427">
    <property type="protein sequence ID" value="ODQ81664.1"/>
    <property type="molecule type" value="Genomic_DNA"/>
</dbReference>
<dbReference type="STRING" id="984486.A0A1E3QVL7"/>
<name>A0A1E3QVL7_9ASCO</name>
<dbReference type="InterPro" id="IPR052350">
    <property type="entry name" value="Metallo-dep_Lactonases"/>
</dbReference>
<accession>A0A1E3QVL7</accession>
<dbReference type="SUPFAM" id="SSF51556">
    <property type="entry name" value="Metallo-dependent hydrolases"/>
    <property type="match status" value="1"/>
</dbReference>
<evidence type="ECO:0000313" key="3">
    <source>
        <dbReference type="EMBL" id="ODQ81664.1"/>
    </source>
</evidence>
<sequence>MSIPRKQRVIDSHSHLFTNNNLENLTWMTTGTGNPLERNNNLDEYLFFNVFKQGPSLTSTEAIEPDIQGLVFLETDIKNELGMGYKGWKRPIDEYSYILRIIHGQELPEELVLPFKVTPSKDYVRLKQSFVKGVMPWAPIPEGAAKIAEYVTYVTAEAEKYGDSHLKGFRYLLQDKPKQTMTQPGFVESLKWLGEHNYVFDVGIDLRSAGMWQFQEFESILGDLKATPSPVRLVINHLTKANYTIPAKEVEAHSEFQQWGKYMTLIAKYENSYMKFSGGFAELPSELYYNGNQPQTNERLVHICEQIFPWFKHLLELYGVDRLIWGSDWPVATICGGRSAALEWFQITEMLLDMAEVGREDRDKIYYSNTMKAYNIEG</sequence>
<dbReference type="Proteomes" id="UP000094336">
    <property type="component" value="Unassembled WGS sequence"/>
</dbReference>
<protein>
    <recommendedName>
        <fullName evidence="2">Amidohydrolase-related domain-containing protein</fullName>
    </recommendedName>
</protein>
<feature type="domain" description="Amidohydrolase-related" evidence="2">
    <location>
        <begin position="154"/>
        <end position="375"/>
    </location>
</feature>
<reference evidence="4" key="1">
    <citation type="submission" date="2016-05" db="EMBL/GenBank/DDBJ databases">
        <title>Comparative genomics of biotechnologically important yeasts.</title>
        <authorList>
            <consortium name="DOE Joint Genome Institute"/>
            <person name="Riley R."/>
            <person name="Haridas S."/>
            <person name="Wolfe K.H."/>
            <person name="Lopes M.R."/>
            <person name="Hittinger C.T."/>
            <person name="Goker M."/>
            <person name="Salamov A."/>
            <person name="Wisecaver J."/>
            <person name="Long T.M."/>
            <person name="Aerts A.L."/>
            <person name="Barry K."/>
            <person name="Choi C."/>
            <person name="Clum A."/>
            <person name="Coughlan A.Y."/>
            <person name="Deshpande S."/>
            <person name="Douglass A.P."/>
            <person name="Hanson S.J."/>
            <person name="Klenk H.-P."/>
            <person name="Labutti K."/>
            <person name="Lapidus A."/>
            <person name="Lindquist E."/>
            <person name="Lipzen A."/>
            <person name="Meier-Kolthoff J.P."/>
            <person name="Ohm R.A."/>
            <person name="Otillar R.P."/>
            <person name="Pangilinan J."/>
            <person name="Peng Y."/>
            <person name="Rokas A."/>
            <person name="Rosa C.A."/>
            <person name="Scheuner C."/>
            <person name="Sibirny A.A."/>
            <person name="Slot J.C."/>
            <person name="Stielow J.B."/>
            <person name="Sun H."/>
            <person name="Kurtzman C.P."/>
            <person name="Blackwell M."/>
            <person name="Grigoriev I.V."/>
            <person name="Jeffries T.W."/>
        </authorList>
    </citation>
    <scope>NUCLEOTIDE SEQUENCE [LARGE SCALE GENOMIC DNA]</scope>
    <source>
        <strain evidence="4">NRRL Y-12698</strain>
    </source>
</reference>
<evidence type="ECO:0000313" key="4">
    <source>
        <dbReference type="Proteomes" id="UP000094336"/>
    </source>
</evidence>
<dbReference type="PANTHER" id="PTHR43569">
    <property type="entry name" value="AMIDOHYDROLASE"/>
    <property type="match status" value="1"/>
</dbReference>
<dbReference type="InterPro" id="IPR006680">
    <property type="entry name" value="Amidohydro-rel"/>
</dbReference>
<dbReference type="OrthoDB" id="2135488at2759"/>